<dbReference type="AlphaFoldDB" id="A0AAJ0C1R2"/>
<reference evidence="1" key="1">
    <citation type="submission" date="2023-06" db="EMBL/GenBank/DDBJ databases">
        <title>Genome-scale phylogeny and comparative genomics of the fungal order Sordariales.</title>
        <authorList>
            <consortium name="Lawrence Berkeley National Laboratory"/>
            <person name="Hensen N."/>
            <person name="Bonometti L."/>
            <person name="Westerberg I."/>
            <person name="Brannstrom I.O."/>
            <person name="Guillou S."/>
            <person name="Cros-Aarteil S."/>
            <person name="Calhoun S."/>
            <person name="Haridas S."/>
            <person name="Kuo A."/>
            <person name="Mondo S."/>
            <person name="Pangilinan J."/>
            <person name="Riley R."/>
            <person name="Labutti K."/>
            <person name="Andreopoulos B."/>
            <person name="Lipzen A."/>
            <person name="Chen C."/>
            <person name="Yanf M."/>
            <person name="Daum C."/>
            <person name="Ng V."/>
            <person name="Clum A."/>
            <person name="Steindorff A."/>
            <person name="Ohm R."/>
            <person name="Martin F."/>
            <person name="Silar P."/>
            <person name="Natvig D."/>
            <person name="Lalanne C."/>
            <person name="Gautier V."/>
            <person name="Ament-Velasquez S.L."/>
            <person name="Kruys A."/>
            <person name="Hutchinson M.I."/>
            <person name="Powell A.J."/>
            <person name="Barry K."/>
            <person name="Miller A.N."/>
            <person name="Grigoriev I.V."/>
            <person name="Debuchy R."/>
            <person name="Gladieux P."/>
            <person name="Thoren M.H."/>
            <person name="Johannesson H."/>
        </authorList>
    </citation>
    <scope>NUCLEOTIDE SEQUENCE</scope>
    <source>
        <strain evidence="1">8032-3</strain>
    </source>
</reference>
<dbReference type="GeneID" id="85308640"/>
<evidence type="ECO:0000313" key="2">
    <source>
        <dbReference type="Proteomes" id="UP001244011"/>
    </source>
</evidence>
<keyword evidence="2" id="KW-1185">Reference proteome</keyword>
<dbReference type="RefSeq" id="XP_060284761.1">
    <property type="nucleotide sequence ID" value="XM_060425453.1"/>
</dbReference>
<gene>
    <name evidence="1" type="ORF">QBC33DRAFT_489863</name>
</gene>
<proteinExistence type="predicted"/>
<dbReference type="Proteomes" id="UP001244011">
    <property type="component" value="Unassembled WGS sequence"/>
</dbReference>
<dbReference type="Gene3D" id="3.80.10.10">
    <property type="entry name" value="Ribonuclease Inhibitor"/>
    <property type="match status" value="1"/>
</dbReference>
<comment type="caution">
    <text evidence="1">The sequence shown here is derived from an EMBL/GenBank/DDBJ whole genome shotgun (WGS) entry which is preliminary data.</text>
</comment>
<protein>
    <submittedName>
        <fullName evidence="1">Uncharacterized protein</fullName>
    </submittedName>
</protein>
<dbReference type="SUPFAM" id="SSF52047">
    <property type="entry name" value="RNI-like"/>
    <property type="match status" value="1"/>
</dbReference>
<dbReference type="InterPro" id="IPR032675">
    <property type="entry name" value="LRR_dom_sf"/>
</dbReference>
<organism evidence="1 2">
    <name type="scientific">Phialemonium atrogriseum</name>
    <dbReference type="NCBI Taxonomy" id="1093897"/>
    <lineage>
        <taxon>Eukaryota</taxon>
        <taxon>Fungi</taxon>
        <taxon>Dikarya</taxon>
        <taxon>Ascomycota</taxon>
        <taxon>Pezizomycotina</taxon>
        <taxon>Sordariomycetes</taxon>
        <taxon>Sordariomycetidae</taxon>
        <taxon>Cephalothecales</taxon>
        <taxon>Cephalothecaceae</taxon>
        <taxon>Phialemonium</taxon>
    </lineage>
</organism>
<accession>A0AAJ0C1R2</accession>
<evidence type="ECO:0000313" key="1">
    <source>
        <dbReference type="EMBL" id="KAK1768548.1"/>
    </source>
</evidence>
<name>A0AAJ0C1R2_9PEZI</name>
<dbReference type="EMBL" id="MU839005">
    <property type="protein sequence ID" value="KAK1768548.1"/>
    <property type="molecule type" value="Genomic_DNA"/>
</dbReference>
<sequence length="568" mass="63853">MSVNPPSRGTTSVSTTMALPQEVWWIVSQQFKDRRDFGSLYKCALVNRSFANITLPLLYSIHDLSPASTGDTAVVETEKWACLWRSIVMSSVGKTVYPYCLWIKALNLGNFYSLLEDLARDRVRVGRIVLNYKQIRDWFFSYPLGAFLHANKSKKPVLDIEKIVLDVGNKVTSFIKQAAEDEDKTVMLSSLEGYHLPSPYLSSLVSRLSLLSSLRVRDGSVLTAEVSQAIRNNCPFFKEVVCHYCVGTDVDEELAGFIRGLPPNSLESFTIMSTNAVHNQTFQALSGHSVSLRSLVISLDQPGLAALHLLSECKNLESVTIEASRLAQILDWERELKQEFQEVVSWLSGCLSLTNLELLLVPSATSILDPIFKVPQIRLTSLDVKLLDANDEFFASLGQQTDLESLVVQTVEGLLDIGTERHQQFTNSICNCTKLRKLDLMSELLTMEDIVRIAQSLPQLEDFSFDGEIGNDSLLPIAGMHRLKTLNVNAVSHFTFEGILRFIADLQLDPRASHDGLRIYIMRQFGEHKISNEEERILADEVARSFEGRFEITYEADPDELHESDFSD</sequence>